<evidence type="ECO:0000313" key="1">
    <source>
        <dbReference type="EMBL" id="OAB25729.1"/>
    </source>
</evidence>
<dbReference type="EMBL" id="LVJE01000044">
    <property type="protein sequence ID" value="OAB25729.1"/>
    <property type="molecule type" value="Genomic_DNA"/>
</dbReference>
<dbReference type="Pfam" id="PF22000">
    <property type="entry name" value="DUF6929"/>
    <property type="match status" value="1"/>
</dbReference>
<keyword evidence="2" id="KW-1185">Reference proteome</keyword>
<name>A0A167UND2_9FLAO</name>
<dbReference type="RefSeq" id="WP_066082622.1">
    <property type="nucleotide sequence ID" value="NZ_FRDK01000008.1"/>
</dbReference>
<dbReference type="AlphaFoldDB" id="A0A167UND2"/>
<evidence type="ECO:0000313" key="2">
    <source>
        <dbReference type="Proteomes" id="UP000077164"/>
    </source>
</evidence>
<gene>
    <name evidence="1" type="ORF">FBFR_14620</name>
</gene>
<sequence>MEKFTLEQLFRISGIGAASGLIYKDNVLLIIGDNSSYVYEYFMDSQNLKRHPLLENPSENILKKEKPDFEAITTCGHSIYVLGSGSTEKRNKMVQINVADKKIVATNDIADLYTILQNSAEIKAEDFNIEGAIYNGKSWYLFNRGNGSSNKNILFALHGELLTTQLTVLSYAYQLPTINGVQTSFTDGILVENTIYFLATAEDTISTYHDGEVLGSLIGSIDLKTMRIKFTKKISDSHKFEGLTVYTHSKEKIEFLLCEDKDTDILETDIYKLSLDLDCATIN</sequence>
<dbReference type="STRING" id="249352.SAMN05444395_108133"/>
<dbReference type="OrthoDB" id="6710009at2"/>
<reference evidence="1 2" key="1">
    <citation type="submission" date="2016-03" db="EMBL/GenBank/DDBJ databases">
        <title>Draft genome sequence of Flavobacterium fryxellicola DSM 16209.</title>
        <authorList>
            <person name="Shin S.-K."/>
            <person name="Yi H."/>
        </authorList>
    </citation>
    <scope>NUCLEOTIDE SEQUENCE [LARGE SCALE GENOMIC DNA]</scope>
    <source>
        <strain evidence="1 2">DSM 16209</strain>
    </source>
</reference>
<dbReference type="InterPro" id="IPR053851">
    <property type="entry name" value="DUF6929"/>
</dbReference>
<proteinExistence type="predicted"/>
<protein>
    <submittedName>
        <fullName evidence="1">Uncharacterized protein</fullName>
    </submittedName>
</protein>
<comment type="caution">
    <text evidence="1">The sequence shown here is derived from an EMBL/GenBank/DDBJ whole genome shotgun (WGS) entry which is preliminary data.</text>
</comment>
<dbReference type="Proteomes" id="UP000077164">
    <property type="component" value="Unassembled WGS sequence"/>
</dbReference>
<accession>A0A167UND2</accession>
<organism evidence="1 2">
    <name type="scientific">Flavobacterium fryxellicola</name>
    <dbReference type="NCBI Taxonomy" id="249352"/>
    <lineage>
        <taxon>Bacteria</taxon>
        <taxon>Pseudomonadati</taxon>
        <taxon>Bacteroidota</taxon>
        <taxon>Flavobacteriia</taxon>
        <taxon>Flavobacteriales</taxon>
        <taxon>Flavobacteriaceae</taxon>
        <taxon>Flavobacterium</taxon>
    </lineage>
</organism>